<dbReference type="InParanoid" id="A0A545AW28"/>
<reference evidence="2 3" key="1">
    <citation type="submission" date="2019-07" db="EMBL/GenBank/DDBJ databases">
        <title>Cryptosporangium phraense sp. nov., isolated from plant litter.</title>
        <authorList>
            <person name="Suriyachadkun C."/>
        </authorList>
    </citation>
    <scope>NUCLEOTIDE SEQUENCE [LARGE SCALE GENOMIC DNA]</scope>
    <source>
        <strain evidence="2 3">A-T 5661</strain>
    </source>
</reference>
<dbReference type="OrthoDB" id="2242787at2"/>
<keyword evidence="1" id="KW-0812">Transmembrane</keyword>
<keyword evidence="3" id="KW-1185">Reference proteome</keyword>
<evidence type="ECO:0000313" key="3">
    <source>
        <dbReference type="Proteomes" id="UP000317982"/>
    </source>
</evidence>
<dbReference type="Proteomes" id="UP000317982">
    <property type="component" value="Unassembled WGS sequence"/>
</dbReference>
<feature type="transmembrane region" description="Helical" evidence="1">
    <location>
        <begin position="47"/>
        <end position="69"/>
    </location>
</feature>
<keyword evidence="1" id="KW-0472">Membrane</keyword>
<evidence type="ECO:0000256" key="1">
    <source>
        <dbReference type="SAM" id="Phobius"/>
    </source>
</evidence>
<dbReference type="RefSeq" id="WP_142703709.1">
    <property type="nucleotide sequence ID" value="NZ_VIRS01000004.1"/>
</dbReference>
<feature type="transmembrane region" description="Helical" evidence="1">
    <location>
        <begin position="81"/>
        <end position="97"/>
    </location>
</feature>
<feature type="transmembrane region" description="Helical" evidence="1">
    <location>
        <begin position="131"/>
        <end position="147"/>
    </location>
</feature>
<feature type="transmembrane region" description="Helical" evidence="1">
    <location>
        <begin position="103"/>
        <end position="119"/>
    </location>
</feature>
<protein>
    <submittedName>
        <fullName evidence="2">Uncharacterized protein</fullName>
    </submittedName>
</protein>
<proteinExistence type="predicted"/>
<name>A0A545AW28_9ACTN</name>
<keyword evidence="1" id="KW-1133">Transmembrane helix</keyword>
<feature type="transmembrane region" description="Helical" evidence="1">
    <location>
        <begin position="23"/>
        <end position="41"/>
    </location>
</feature>
<gene>
    <name evidence="2" type="ORF">FL583_07300</name>
</gene>
<accession>A0A545AW28</accession>
<dbReference type="AlphaFoldDB" id="A0A545AW28"/>
<comment type="caution">
    <text evidence="2">The sequence shown here is derived from an EMBL/GenBank/DDBJ whole genome shotgun (WGS) entry which is preliminary data.</text>
</comment>
<dbReference type="EMBL" id="VIRS01000004">
    <property type="protein sequence ID" value="TQS45536.1"/>
    <property type="molecule type" value="Genomic_DNA"/>
</dbReference>
<organism evidence="2 3">
    <name type="scientific">Cryptosporangium phraense</name>
    <dbReference type="NCBI Taxonomy" id="2593070"/>
    <lineage>
        <taxon>Bacteria</taxon>
        <taxon>Bacillati</taxon>
        <taxon>Actinomycetota</taxon>
        <taxon>Actinomycetes</taxon>
        <taxon>Cryptosporangiales</taxon>
        <taxon>Cryptosporangiaceae</taxon>
        <taxon>Cryptosporangium</taxon>
    </lineage>
</organism>
<feature type="transmembrane region" description="Helical" evidence="1">
    <location>
        <begin position="153"/>
        <end position="175"/>
    </location>
</feature>
<evidence type="ECO:0000313" key="2">
    <source>
        <dbReference type="EMBL" id="TQS45536.1"/>
    </source>
</evidence>
<sequence>MINLVNGGIFVSQVVQRRIVPHMVTWLFWSIGPYLAFAAQLSEGVGLPALVTFVVGLDPTVIFFVALFYGNSTWRISRFDVACGVAAAVGLILWAVFWEARLAILFAIVADALAAVPTFRKAFVDPATENWRLYGLLAASGLITYASSPERGFAVTAFAGYLALLGIALSVLIVIRSRQITPARP</sequence>